<keyword evidence="4 10" id="KW-0732">Signal</keyword>
<dbReference type="Gene3D" id="3.40.390.10">
    <property type="entry name" value="Collagenase (Catalytic Domain)"/>
    <property type="match status" value="1"/>
</dbReference>
<evidence type="ECO:0000256" key="5">
    <source>
        <dbReference type="ARBA" id="ARBA00022801"/>
    </source>
</evidence>
<dbReference type="InterPro" id="IPR024079">
    <property type="entry name" value="MetalloPept_cat_dom_sf"/>
</dbReference>
<keyword evidence="3" id="KW-0479">Metal-binding</keyword>
<dbReference type="PANTHER" id="PTHR47466">
    <property type="match status" value="1"/>
</dbReference>
<dbReference type="GO" id="GO:0006508">
    <property type="term" value="P:proteolysis"/>
    <property type="evidence" value="ECO:0007669"/>
    <property type="project" value="UniProtKB-KW"/>
</dbReference>
<evidence type="ECO:0000259" key="11">
    <source>
        <dbReference type="Pfam" id="PF05572"/>
    </source>
</evidence>
<evidence type="ECO:0000256" key="10">
    <source>
        <dbReference type="SAM" id="SignalP"/>
    </source>
</evidence>
<sequence length="305" mass="33041">MKSLAAAVLFVAALVPVAGDAARPAAGDGGCAPALARIRAEALHRGVPERNEVPAAEVPRIEGELSSLLSLLTSSPARRERVPDRVTVPVYFHVLHDGGRGNLTDEQVRGQIAVMNAAYGGGRGGADTGVSFVLKEITRSDNADWYAHPETHEATYKSRLRRGGAGTLNLYSASLGEDLLGWSTFPWKYRSEPRMDGVVIHIGALPDGTIANYDRGYSAVHEVGHWMGLYHTFQDGCGTPGDRVDDTPEERDPTNGCPDRKDTCPAPGEDPIHNFMDYAWDACMTHFTAGQGARMRQVWSAYRAR</sequence>
<feature type="chain" id="PRO_5030710369" description="Peptidase M43 pregnancy-associated plasma-A domain-containing protein" evidence="10">
    <location>
        <begin position="22"/>
        <end position="305"/>
    </location>
</feature>
<dbReference type="Pfam" id="PF05572">
    <property type="entry name" value="Peptidase_M43"/>
    <property type="match status" value="1"/>
</dbReference>
<dbReference type="GO" id="GO:0046872">
    <property type="term" value="F:metal ion binding"/>
    <property type="evidence" value="ECO:0007669"/>
    <property type="project" value="UniProtKB-KW"/>
</dbReference>
<evidence type="ECO:0000313" key="12">
    <source>
        <dbReference type="EMBL" id="MBA8954459.1"/>
    </source>
</evidence>
<name>A0A7W3LUG3_ACTNM</name>
<dbReference type="SUPFAM" id="SSF55486">
    <property type="entry name" value="Metalloproteases ('zincins'), catalytic domain"/>
    <property type="match status" value="1"/>
</dbReference>
<evidence type="ECO:0000256" key="8">
    <source>
        <dbReference type="ARBA" id="ARBA00023157"/>
    </source>
</evidence>
<feature type="domain" description="Peptidase M43 pregnancy-associated plasma-A" evidence="11">
    <location>
        <begin position="217"/>
        <end position="298"/>
    </location>
</feature>
<accession>A0A7W3LUG3</accession>
<evidence type="ECO:0000256" key="4">
    <source>
        <dbReference type="ARBA" id="ARBA00022729"/>
    </source>
</evidence>
<dbReference type="GO" id="GO:0008237">
    <property type="term" value="F:metallopeptidase activity"/>
    <property type="evidence" value="ECO:0007669"/>
    <property type="project" value="UniProtKB-KW"/>
</dbReference>
<evidence type="ECO:0000313" key="13">
    <source>
        <dbReference type="Proteomes" id="UP000572680"/>
    </source>
</evidence>
<feature type="region of interest" description="Disordered" evidence="9">
    <location>
        <begin position="240"/>
        <end position="268"/>
    </location>
</feature>
<keyword evidence="6" id="KW-0862">Zinc</keyword>
<evidence type="ECO:0000256" key="3">
    <source>
        <dbReference type="ARBA" id="ARBA00022723"/>
    </source>
</evidence>
<evidence type="ECO:0000256" key="1">
    <source>
        <dbReference type="ARBA" id="ARBA00008721"/>
    </source>
</evidence>
<evidence type="ECO:0000256" key="7">
    <source>
        <dbReference type="ARBA" id="ARBA00023049"/>
    </source>
</evidence>
<dbReference type="RefSeq" id="WP_312898159.1">
    <property type="nucleotide sequence ID" value="NZ_BAAALP010000021.1"/>
</dbReference>
<feature type="compositionally biased region" description="Basic and acidic residues" evidence="9">
    <location>
        <begin position="242"/>
        <end position="263"/>
    </location>
</feature>
<dbReference type="EMBL" id="JACJIA010000009">
    <property type="protein sequence ID" value="MBA8954459.1"/>
    <property type="molecule type" value="Genomic_DNA"/>
</dbReference>
<comment type="caution">
    <text evidence="12">The sequence shown here is derived from an EMBL/GenBank/DDBJ whole genome shotgun (WGS) entry which is preliminary data.</text>
</comment>
<comment type="similarity">
    <text evidence="1">Belongs to the peptidase M43B family.</text>
</comment>
<dbReference type="Proteomes" id="UP000572680">
    <property type="component" value="Unassembled WGS sequence"/>
</dbReference>
<feature type="signal peptide" evidence="10">
    <location>
        <begin position="1"/>
        <end position="21"/>
    </location>
</feature>
<dbReference type="PANTHER" id="PTHR47466:SF1">
    <property type="entry name" value="METALLOPROTEASE MEP1 (AFU_ORTHOLOGUE AFUA_1G07730)-RELATED"/>
    <property type="match status" value="1"/>
</dbReference>
<evidence type="ECO:0000256" key="6">
    <source>
        <dbReference type="ARBA" id="ARBA00022833"/>
    </source>
</evidence>
<protein>
    <recommendedName>
        <fullName evidence="11">Peptidase M43 pregnancy-associated plasma-A domain-containing protein</fullName>
    </recommendedName>
</protein>
<keyword evidence="8" id="KW-1015">Disulfide bond</keyword>
<evidence type="ECO:0000256" key="9">
    <source>
        <dbReference type="SAM" id="MobiDB-lite"/>
    </source>
</evidence>
<keyword evidence="2" id="KW-0645">Protease</keyword>
<dbReference type="InterPro" id="IPR008754">
    <property type="entry name" value="Peptidase_M43"/>
</dbReference>
<reference evidence="12 13" key="1">
    <citation type="submission" date="2020-08" db="EMBL/GenBank/DDBJ databases">
        <title>Genomic Encyclopedia of Type Strains, Phase IV (KMG-IV): sequencing the most valuable type-strain genomes for metagenomic binning, comparative biology and taxonomic classification.</title>
        <authorList>
            <person name="Goeker M."/>
        </authorList>
    </citation>
    <scope>NUCLEOTIDE SEQUENCE [LARGE SCALE GENOMIC DNA]</scope>
    <source>
        <strain evidence="12 13">DSM 44197</strain>
    </source>
</reference>
<proteinExistence type="inferred from homology"/>
<dbReference type="AlphaFoldDB" id="A0A7W3LUG3"/>
<keyword evidence="5" id="KW-0378">Hydrolase</keyword>
<dbReference type="CDD" id="cd04275">
    <property type="entry name" value="ZnMc_pappalysin_like"/>
    <property type="match status" value="1"/>
</dbReference>
<evidence type="ECO:0000256" key="2">
    <source>
        <dbReference type="ARBA" id="ARBA00022670"/>
    </source>
</evidence>
<organism evidence="12 13">
    <name type="scientific">Actinomadura namibiensis</name>
    <dbReference type="NCBI Taxonomy" id="182080"/>
    <lineage>
        <taxon>Bacteria</taxon>
        <taxon>Bacillati</taxon>
        <taxon>Actinomycetota</taxon>
        <taxon>Actinomycetes</taxon>
        <taxon>Streptosporangiales</taxon>
        <taxon>Thermomonosporaceae</taxon>
        <taxon>Actinomadura</taxon>
    </lineage>
</organism>
<keyword evidence="13" id="KW-1185">Reference proteome</keyword>
<keyword evidence="7" id="KW-0482">Metalloprotease</keyword>
<gene>
    <name evidence="12" type="ORF">HNR61_006116</name>
</gene>